<dbReference type="NCBIfam" id="TIGR03578">
    <property type="entry name" value="EF_0831"/>
    <property type="match status" value="1"/>
</dbReference>
<evidence type="ECO:0000313" key="2">
    <source>
        <dbReference type="Proteomes" id="UP000673375"/>
    </source>
</evidence>
<sequence length="117" mass="13103">MSATKRTSQIVKVSGKGENKAAAFASALSNVSKKVLKESTDVLLRIEPKDVEILSAVEKNYTERFLFFFFPRKRTTYEVELSVEVEISLIEMADVPFKQVDAQDPNGVSVPFTTKKI</sequence>
<dbReference type="Pfam" id="PF14189">
    <property type="entry name" value="DUF4312"/>
    <property type="match status" value="1"/>
</dbReference>
<keyword evidence="2" id="KW-1185">Reference proteome</keyword>
<dbReference type="Proteomes" id="UP000673375">
    <property type="component" value="Unassembled WGS sequence"/>
</dbReference>
<dbReference type="EMBL" id="JAEDXU010000005">
    <property type="protein sequence ID" value="MBP1046793.1"/>
    <property type="molecule type" value="Genomic_DNA"/>
</dbReference>
<evidence type="ECO:0000313" key="1">
    <source>
        <dbReference type="EMBL" id="MBP1046793.1"/>
    </source>
</evidence>
<reference evidence="1 2" key="1">
    <citation type="submission" date="2020-12" db="EMBL/GenBank/DDBJ databases">
        <title>Vagococcus allomyrinae sp. nov. and Enterococcus lavae sp. nov., isolated from the larvae of Allomyrina dichotoma.</title>
        <authorList>
            <person name="Lee S.D."/>
        </authorList>
    </citation>
    <scope>NUCLEOTIDE SEQUENCE [LARGE SCALE GENOMIC DNA]</scope>
    <source>
        <strain evidence="1 2">BWM-S5</strain>
    </source>
</reference>
<name>A0ABS4CKS6_9ENTE</name>
<gene>
    <name evidence="1" type="ORF">I6N96_10995</name>
</gene>
<organism evidence="1 2">
    <name type="scientific">Enterococcus larvae</name>
    <dbReference type="NCBI Taxonomy" id="2794352"/>
    <lineage>
        <taxon>Bacteria</taxon>
        <taxon>Bacillati</taxon>
        <taxon>Bacillota</taxon>
        <taxon>Bacilli</taxon>
        <taxon>Lactobacillales</taxon>
        <taxon>Enterococcaceae</taxon>
        <taxon>Enterococcus</taxon>
    </lineage>
</organism>
<comment type="caution">
    <text evidence="1">The sequence shown here is derived from an EMBL/GenBank/DDBJ whole genome shotgun (WGS) entry which is preliminary data.</text>
</comment>
<protein>
    <submittedName>
        <fullName evidence="1">DUF4312 family protein</fullName>
    </submittedName>
</protein>
<dbReference type="InterPro" id="IPR020037">
    <property type="entry name" value="DUF4312"/>
</dbReference>
<proteinExistence type="predicted"/>
<dbReference type="RefSeq" id="WP_209557592.1">
    <property type="nucleotide sequence ID" value="NZ_JAEDXU010000005.1"/>
</dbReference>
<accession>A0ABS4CKS6</accession>